<dbReference type="InterPro" id="IPR051674">
    <property type="entry name" value="Malate_Decarboxylase"/>
</dbReference>
<dbReference type="SMART" id="SM01274">
    <property type="entry name" value="malic"/>
    <property type="match status" value="1"/>
</dbReference>
<dbReference type="EMBL" id="CP022133">
    <property type="protein sequence ID" value="ASG64771.1"/>
    <property type="molecule type" value="Genomic_DNA"/>
</dbReference>
<keyword evidence="5" id="KW-0560">Oxidoreductase</keyword>
<keyword evidence="9" id="KW-1185">Reference proteome</keyword>
<sequence length="414" mass="44978">MTDFRQQALDYHEYPTPGKISVELTTPAETSKDLALAYSPGVAEPVREIAQDPDNAYRYTAKGNIVAVISNGTAILGLGNLGPLASKPVMEGKALLFKRFAGLDSIDIEVSHRTTQDFINTVANIADTFGGINLEDIKAPECFEIEQALIERCNVPVFHDDQHGTAIVTAAGMLNALEIQGKKLADSLIVCLGAGAAAIACMELLIKCGAQREHIYMLDSKGVIHTRRDDLNEYKQLFANNTDKRTLKDVIDGADIFVGVSGPDLLSPEELKLMAPNPVIFACSNPDPEIKPEVAKEARDDLIMGTGRSDYPNQVNNVLCFPFMFRGALDVRATAINDEMKVAAVEAIRQLAKEEVPESVLKGAGEKSLSFGRDYIIPKPIDPRLCQRVARAVAEAAVKSGVAKIDMPENYMMD</sequence>
<evidence type="ECO:0000256" key="5">
    <source>
        <dbReference type="ARBA" id="ARBA00023002"/>
    </source>
</evidence>
<dbReference type="SUPFAM" id="SSF51735">
    <property type="entry name" value="NAD(P)-binding Rossmann-fold domains"/>
    <property type="match status" value="1"/>
</dbReference>
<evidence type="ECO:0000313" key="9">
    <source>
        <dbReference type="Proteomes" id="UP000197717"/>
    </source>
</evidence>
<dbReference type="InterPro" id="IPR045213">
    <property type="entry name" value="Malic_NAD-bd_bact_type"/>
</dbReference>
<evidence type="ECO:0000313" key="8">
    <source>
        <dbReference type="EMBL" id="ASG64771.1"/>
    </source>
</evidence>
<name>A0ABM6LQH3_9GAMM</name>
<dbReference type="InterPro" id="IPR046346">
    <property type="entry name" value="Aminoacid_DH-like_N_sf"/>
</dbReference>
<keyword evidence="4" id="KW-0479">Metal-binding</keyword>
<evidence type="ECO:0000259" key="6">
    <source>
        <dbReference type="SMART" id="SM00919"/>
    </source>
</evidence>
<evidence type="ECO:0000256" key="1">
    <source>
        <dbReference type="ARBA" id="ARBA00001936"/>
    </source>
</evidence>
<dbReference type="InterPro" id="IPR015884">
    <property type="entry name" value="Malic_enzyme_CS"/>
</dbReference>
<dbReference type="Pfam" id="PF00390">
    <property type="entry name" value="malic"/>
    <property type="match status" value="1"/>
</dbReference>
<organism evidence="8 9">
    <name type="scientific">Idiomarina piscisalsi</name>
    <dbReference type="NCBI Taxonomy" id="1096243"/>
    <lineage>
        <taxon>Bacteria</taxon>
        <taxon>Pseudomonadati</taxon>
        <taxon>Pseudomonadota</taxon>
        <taxon>Gammaproteobacteria</taxon>
        <taxon>Alteromonadales</taxon>
        <taxon>Idiomarinaceae</taxon>
        <taxon>Idiomarina</taxon>
    </lineage>
</organism>
<feature type="domain" description="Malic enzyme NAD-binding" evidence="6">
    <location>
        <begin position="162"/>
        <end position="398"/>
    </location>
</feature>
<dbReference type="PROSITE" id="PS00331">
    <property type="entry name" value="MALIC_ENZYMES"/>
    <property type="match status" value="1"/>
</dbReference>
<dbReference type="InterPro" id="IPR037062">
    <property type="entry name" value="Malic_N_dom_sf"/>
</dbReference>
<evidence type="ECO:0000256" key="4">
    <source>
        <dbReference type="ARBA" id="ARBA00022723"/>
    </source>
</evidence>
<dbReference type="CDD" id="cd05311">
    <property type="entry name" value="NAD_bind_2_malic_enz"/>
    <property type="match status" value="1"/>
</dbReference>
<dbReference type="Proteomes" id="UP000197717">
    <property type="component" value="Chromosome"/>
</dbReference>
<dbReference type="Gene3D" id="3.40.50.10380">
    <property type="entry name" value="Malic enzyme, N-terminal domain"/>
    <property type="match status" value="1"/>
</dbReference>
<dbReference type="InterPro" id="IPR012302">
    <property type="entry name" value="Malic_NAD-bd"/>
</dbReference>
<dbReference type="InterPro" id="IPR001891">
    <property type="entry name" value="Malic_OxRdtase"/>
</dbReference>
<reference evidence="8 9" key="1">
    <citation type="submission" date="2017-06" db="EMBL/GenBank/DDBJ databases">
        <title>Complete genome sequence of Idiomarina piscisalsi strain 10PY1A isolated from soil of Soudi Arabia.</title>
        <authorList>
            <person name="Kim M.-C."/>
            <person name="Jung B.K."/>
            <person name="Budiyanto F."/>
            <person name="Nzila A."/>
            <person name="Shin J.-H."/>
        </authorList>
    </citation>
    <scope>NUCLEOTIDE SEQUENCE [LARGE SCALE GENOMIC DNA]</scope>
    <source>
        <strain evidence="8 9">10PY1A</strain>
    </source>
</reference>
<dbReference type="InterPro" id="IPR036291">
    <property type="entry name" value="NAD(P)-bd_dom_sf"/>
</dbReference>
<feature type="domain" description="Malic enzyme N-terminal" evidence="7">
    <location>
        <begin position="17"/>
        <end position="150"/>
    </location>
</feature>
<dbReference type="SMART" id="SM00919">
    <property type="entry name" value="Malic_M"/>
    <property type="match status" value="1"/>
</dbReference>
<dbReference type="PIRSF" id="PIRSF000106">
    <property type="entry name" value="ME"/>
    <property type="match status" value="1"/>
</dbReference>
<dbReference type="SUPFAM" id="SSF53223">
    <property type="entry name" value="Aminoacid dehydrogenase-like, N-terminal domain"/>
    <property type="match status" value="1"/>
</dbReference>
<comment type="similarity">
    <text evidence="3">Belongs to the malic enzymes family.</text>
</comment>
<gene>
    <name evidence="8" type="ORF">CEW91_00745</name>
</gene>
<dbReference type="RefSeq" id="WP_088767229.1">
    <property type="nucleotide sequence ID" value="NZ_CP022133.1"/>
</dbReference>
<proteinExistence type="inferred from homology"/>
<dbReference type="InterPro" id="IPR012301">
    <property type="entry name" value="Malic_N_dom"/>
</dbReference>
<evidence type="ECO:0000259" key="7">
    <source>
        <dbReference type="SMART" id="SM01274"/>
    </source>
</evidence>
<dbReference type="PANTHER" id="PTHR43237:SF4">
    <property type="entry name" value="NADP-DEPENDENT MALIC ENZYME"/>
    <property type="match status" value="1"/>
</dbReference>
<evidence type="ECO:0000256" key="2">
    <source>
        <dbReference type="ARBA" id="ARBA00001946"/>
    </source>
</evidence>
<comment type="cofactor">
    <cofactor evidence="1">
        <name>Mn(2+)</name>
        <dbReference type="ChEBI" id="CHEBI:29035"/>
    </cofactor>
</comment>
<dbReference type="Gene3D" id="3.40.50.720">
    <property type="entry name" value="NAD(P)-binding Rossmann-like Domain"/>
    <property type="match status" value="1"/>
</dbReference>
<dbReference type="Pfam" id="PF03949">
    <property type="entry name" value="Malic_M"/>
    <property type="match status" value="1"/>
</dbReference>
<comment type="cofactor">
    <cofactor evidence="2">
        <name>Mg(2+)</name>
        <dbReference type="ChEBI" id="CHEBI:18420"/>
    </cofactor>
</comment>
<protein>
    <submittedName>
        <fullName evidence="8">Malate dehydrogenase</fullName>
    </submittedName>
</protein>
<dbReference type="PANTHER" id="PTHR43237">
    <property type="entry name" value="NADP-DEPENDENT MALIC ENZYME"/>
    <property type="match status" value="1"/>
</dbReference>
<evidence type="ECO:0000256" key="3">
    <source>
        <dbReference type="ARBA" id="ARBA00008785"/>
    </source>
</evidence>
<accession>A0ABM6LQH3</accession>